<dbReference type="STRING" id="48727.SAMN05192555_11620"/>
<dbReference type="AlphaFoldDB" id="A0A1G9USV0"/>
<dbReference type="Pfam" id="PF07237">
    <property type="entry name" value="DUF1428"/>
    <property type="match status" value="1"/>
</dbReference>
<dbReference type="SUPFAM" id="SSF54909">
    <property type="entry name" value="Dimeric alpha+beta barrel"/>
    <property type="match status" value="1"/>
</dbReference>
<evidence type="ECO:0000313" key="1">
    <source>
        <dbReference type="EMBL" id="SDM62970.1"/>
    </source>
</evidence>
<dbReference type="PIRSF" id="PIRSF007028">
    <property type="entry name" value="UCP007028"/>
    <property type="match status" value="1"/>
</dbReference>
<gene>
    <name evidence="1" type="ORF">SAMN05192555_11620</name>
</gene>
<protein>
    <submittedName>
        <fullName evidence="1">Uncharacterized conserved protein YbaA, DUF1428 family</fullName>
    </submittedName>
</protein>
<proteinExistence type="predicted"/>
<dbReference type="Gene3D" id="3.30.70.100">
    <property type="match status" value="1"/>
</dbReference>
<sequence>MTYVDGFVAAVPTANRDKYIQHARDAAIVFKEHGALQMVECWGNDVPDGQLTSFPMAVKCQTDETVIFSWILWPSREVRDRGMAKVMEDPRLQPDVNPMPFDGKRLIYGGFEVVVDE</sequence>
<reference evidence="2" key="1">
    <citation type="submission" date="2016-10" db="EMBL/GenBank/DDBJ databases">
        <authorList>
            <person name="Varghese N."/>
            <person name="Submissions S."/>
        </authorList>
    </citation>
    <scope>NUCLEOTIDE SEQUENCE [LARGE SCALE GENOMIC DNA]</scope>
    <source>
        <strain evidence="2">AAP</strain>
    </source>
</reference>
<dbReference type="InterPro" id="IPR009874">
    <property type="entry name" value="DUF1428"/>
</dbReference>
<keyword evidence="2" id="KW-1185">Reference proteome</keyword>
<evidence type="ECO:0000313" key="2">
    <source>
        <dbReference type="Proteomes" id="UP000199107"/>
    </source>
</evidence>
<organism evidence="1 2">
    <name type="scientific">Franzmannia pantelleriensis</name>
    <dbReference type="NCBI Taxonomy" id="48727"/>
    <lineage>
        <taxon>Bacteria</taxon>
        <taxon>Pseudomonadati</taxon>
        <taxon>Pseudomonadota</taxon>
        <taxon>Gammaproteobacteria</taxon>
        <taxon>Oceanospirillales</taxon>
        <taxon>Halomonadaceae</taxon>
        <taxon>Franzmannia</taxon>
    </lineage>
</organism>
<accession>A0A1G9USV0</accession>
<dbReference type="OrthoDB" id="9792392at2"/>
<dbReference type="InterPro" id="IPR011008">
    <property type="entry name" value="Dimeric_a/b-barrel"/>
</dbReference>
<dbReference type="RefSeq" id="WP_089660007.1">
    <property type="nucleotide sequence ID" value="NZ_FNGH01000016.1"/>
</dbReference>
<dbReference type="Proteomes" id="UP000199107">
    <property type="component" value="Unassembled WGS sequence"/>
</dbReference>
<name>A0A1G9USV0_9GAMM</name>
<dbReference type="EMBL" id="FNGH01000016">
    <property type="protein sequence ID" value="SDM62970.1"/>
    <property type="molecule type" value="Genomic_DNA"/>
</dbReference>